<keyword evidence="3" id="KW-1185">Reference proteome</keyword>
<evidence type="ECO:0000313" key="2">
    <source>
        <dbReference type="EMBL" id="QHQ35443.1"/>
    </source>
</evidence>
<gene>
    <name evidence="2" type="ORF">GO499_09685</name>
</gene>
<dbReference type="Proteomes" id="UP000464495">
    <property type="component" value="Chromosome"/>
</dbReference>
<reference evidence="2 3" key="1">
    <citation type="submission" date="2019-12" db="EMBL/GenBank/DDBJ databases">
        <title>Complete genome sequence of Algicella marina strain 9Alg 56(T) isolated from the red alga Tichocarpus crinitus.</title>
        <authorList>
            <person name="Kim S.-G."/>
            <person name="Nedashkovskaya O.I."/>
        </authorList>
    </citation>
    <scope>NUCLEOTIDE SEQUENCE [LARGE SCALE GENOMIC DNA]</scope>
    <source>
        <strain evidence="2 3">9Alg 56</strain>
    </source>
</reference>
<evidence type="ECO:0000259" key="1">
    <source>
        <dbReference type="Pfam" id="PF12728"/>
    </source>
</evidence>
<dbReference type="Pfam" id="PF12728">
    <property type="entry name" value="HTH_17"/>
    <property type="match status" value="1"/>
</dbReference>
<dbReference type="AlphaFoldDB" id="A0A6P1T1C9"/>
<dbReference type="EMBL" id="CP046620">
    <property type="protein sequence ID" value="QHQ35443.1"/>
    <property type="molecule type" value="Genomic_DNA"/>
</dbReference>
<name>A0A6P1T1C9_9RHOB</name>
<dbReference type="InterPro" id="IPR009061">
    <property type="entry name" value="DNA-bd_dom_put_sf"/>
</dbReference>
<proteinExistence type="predicted"/>
<evidence type="ECO:0000313" key="3">
    <source>
        <dbReference type="Proteomes" id="UP000464495"/>
    </source>
</evidence>
<protein>
    <submittedName>
        <fullName evidence="2">Helix-turn-helix domain-containing protein</fullName>
    </submittedName>
</protein>
<dbReference type="SUPFAM" id="SSF46955">
    <property type="entry name" value="Putative DNA-binding domain"/>
    <property type="match status" value="1"/>
</dbReference>
<dbReference type="RefSeq" id="WP_161862004.1">
    <property type="nucleotide sequence ID" value="NZ_CP046620.1"/>
</dbReference>
<organism evidence="2 3">
    <name type="scientific">Algicella marina</name>
    <dbReference type="NCBI Taxonomy" id="2683284"/>
    <lineage>
        <taxon>Bacteria</taxon>
        <taxon>Pseudomonadati</taxon>
        <taxon>Pseudomonadota</taxon>
        <taxon>Alphaproteobacteria</taxon>
        <taxon>Rhodobacterales</taxon>
        <taxon>Paracoccaceae</taxon>
        <taxon>Algicella</taxon>
    </lineage>
</organism>
<dbReference type="KEGG" id="amaq:GO499_09685"/>
<dbReference type="InterPro" id="IPR041657">
    <property type="entry name" value="HTH_17"/>
</dbReference>
<feature type="domain" description="Helix-turn-helix" evidence="1">
    <location>
        <begin position="7"/>
        <end position="51"/>
    </location>
</feature>
<accession>A0A6P1T1C9</accession>
<sequence length="58" mass="6811">MVSETRLADYWDISQRTLQRWRSKGCGPEFVRIGGVIRYPLERIQEYEQEHRGSAGTP</sequence>